<evidence type="ECO:0000313" key="4">
    <source>
        <dbReference type="EMBL" id="SUZ63859.1"/>
    </source>
</evidence>
<evidence type="ECO:0000256" key="3">
    <source>
        <dbReference type="ARBA" id="ARBA00022898"/>
    </source>
</evidence>
<dbReference type="PANTHER" id="PTHR42743:SF11">
    <property type="entry name" value="AMINODEOXYCHORISMATE LYASE"/>
    <property type="match status" value="1"/>
</dbReference>
<dbReference type="SUPFAM" id="SSF56752">
    <property type="entry name" value="D-aminoacid aminotransferase-like PLP-dependent enzymes"/>
    <property type="match status" value="1"/>
</dbReference>
<sequence>MKRTTHSAVSDDRNENIEIWINGEFFPRHEAKISVFDSGFLVGDGIWEGMRLHEGKFAFLDRHLDRLFAGAAAIDLDIGLDREGLSNALNATVERNAMQDDIHVRLMITRGDKSTPSQHPSNCLGGPNIVIIAEHKTADPDVQKNGITLFTATVRRPGPEILDQRLNCHSKLHEVIALIQATKAGADEALMLDPTGAVATCNATNFFCVSDGNLLTSSGRYNLNGITRQVVLEVARLNDIPTAERSFSLTDVYYSSEAFVTGTFGGLTPVIEVDGRVIGSGSEGPMTRRLRKLYESAVEADIRS</sequence>
<evidence type="ECO:0000256" key="1">
    <source>
        <dbReference type="ARBA" id="ARBA00001933"/>
    </source>
</evidence>
<dbReference type="InterPro" id="IPR050571">
    <property type="entry name" value="Class-IV_PLP-Dep_Aminotrnsfr"/>
</dbReference>
<dbReference type="Pfam" id="PF01063">
    <property type="entry name" value="Aminotran_4"/>
    <property type="match status" value="1"/>
</dbReference>
<evidence type="ECO:0000256" key="2">
    <source>
        <dbReference type="ARBA" id="ARBA00009320"/>
    </source>
</evidence>
<dbReference type="GO" id="GO:0003824">
    <property type="term" value="F:catalytic activity"/>
    <property type="evidence" value="ECO:0007669"/>
    <property type="project" value="InterPro"/>
</dbReference>
<accession>A0A381PCE4</accession>
<dbReference type="FunFam" id="3.20.10.10:FF:000002">
    <property type="entry name" value="D-alanine aminotransferase"/>
    <property type="match status" value="1"/>
</dbReference>
<gene>
    <name evidence="4" type="ORF">METZ01_LOCUS16713</name>
</gene>
<keyword evidence="3" id="KW-0663">Pyridoxal phosphate</keyword>
<dbReference type="AlphaFoldDB" id="A0A381PCE4"/>
<dbReference type="PANTHER" id="PTHR42743">
    <property type="entry name" value="AMINO-ACID AMINOTRANSFERASE"/>
    <property type="match status" value="1"/>
</dbReference>
<comment type="similarity">
    <text evidence="2">Belongs to the class-IV pyridoxal-phosphate-dependent aminotransferase family.</text>
</comment>
<dbReference type="Gene3D" id="3.20.10.10">
    <property type="entry name" value="D-amino Acid Aminotransferase, subunit A, domain 2"/>
    <property type="match status" value="1"/>
</dbReference>
<proteinExistence type="inferred from homology"/>
<dbReference type="GO" id="GO:0046394">
    <property type="term" value="P:carboxylic acid biosynthetic process"/>
    <property type="evidence" value="ECO:0007669"/>
    <property type="project" value="UniProtKB-ARBA"/>
</dbReference>
<dbReference type="InterPro" id="IPR036038">
    <property type="entry name" value="Aminotransferase-like"/>
</dbReference>
<dbReference type="Gene3D" id="3.30.470.10">
    <property type="match status" value="1"/>
</dbReference>
<evidence type="ECO:0008006" key="5">
    <source>
        <dbReference type="Google" id="ProtNLM"/>
    </source>
</evidence>
<comment type="cofactor">
    <cofactor evidence="1">
        <name>pyridoxal 5'-phosphate</name>
        <dbReference type="ChEBI" id="CHEBI:597326"/>
    </cofactor>
</comment>
<dbReference type="InterPro" id="IPR043131">
    <property type="entry name" value="BCAT-like_N"/>
</dbReference>
<reference evidence="4" key="1">
    <citation type="submission" date="2018-05" db="EMBL/GenBank/DDBJ databases">
        <authorList>
            <person name="Lanie J.A."/>
            <person name="Ng W.-L."/>
            <person name="Kazmierczak K.M."/>
            <person name="Andrzejewski T.M."/>
            <person name="Davidsen T.M."/>
            <person name="Wayne K.J."/>
            <person name="Tettelin H."/>
            <person name="Glass J.I."/>
            <person name="Rusch D."/>
            <person name="Podicherti R."/>
            <person name="Tsui H.-C.T."/>
            <person name="Winkler M.E."/>
        </authorList>
    </citation>
    <scope>NUCLEOTIDE SEQUENCE</scope>
</reference>
<dbReference type="InterPro" id="IPR043132">
    <property type="entry name" value="BCAT-like_C"/>
</dbReference>
<dbReference type="InterPro" id="IPR001544">
    <property type="entry name" value="Aminotrans_IV"/>
</dbReference>
<organism evidence="4">
    <name type="scientific">marine metagenome</name>
    <dbReference type="NCBI Taxonomy" id="408172"/>
    <lineage>
        <taxon>unclassified sequences</taxon>
        <taxon>metagenomes</taxon>
        <taxon>ecological metagenomes</taxon>
    </lineage>
</organism>
<dbReference type="EMBL" id="UINC01000927">
    <property type="protein sequence ID" value="SUZ63859.1"/>
    <property type="molecule type" value="Genomic_DNA"/>
</dbReference>
<name>A0A381PCE4_9ZZZZ</name>
<protein>
    <recommendedName>
        <fullName evidence="5">Aminotransferase class IV</fullName>
    </recommendedName>
</protein>
<dbReference type="GO" id="GO:0008652">
    <property type="term" value="P:amino acid biosynthetic process"/>
    <property type="evidence" value="ECO:0007669"/>
    <property type="project" value="UniProtKB-ARBA"/>
</dbReference>